<evidence type="ECO:0000256" key="2">
    <source>
        <dbReference type="SAM" id="Phobius"/>
    </source>
</evidence>
<feature type="transmembrane region" description="Helical" evidence="2">
    <location>
        <begin position="20"/>
        <end position="39"/>
    </location>
</feature>
<evidence type="ECO:0000256" key="1">
    <source>
        <dbReference type="SAM" id="MobiDB-lite"/>
    </source>
</evidence>
<gene>
    <name evidence="3" type="ORF">BV898_04713</name>
</gene>
<sequence length="323" mass="35184">MCFGTEFLEWDALDRTVKVLEMVIATYITGMLCGVMLLLRDGCRVLQARIATFLTGKGNDTKGKGNNTEEKGDNTEEKGDNTEGKGDDTLQNLRRLQERVISFSEECNGVFALLHLLVMVNAVSMAFLAVRMAVMQVSQEASSAATSVGLANGTAVYTTVSPSRDATSLFYAFVFDAIRMVAIWGNIGNCVAALIVLILANLVLQSANQSVTAALETLESMYSVGNLSVESSPNWDFCWRDAEDETITLPLWLAEMSPGLIFNIAAALYAYYSFELNFFRSSQERCRGDKVPEQDAEYHLTTAPNSNGPQGTDSSSKVSSVSC</sequence>
<feature type="compositionally biased region" description="Polar residues" evidence="1">
    <location>
        <begin position="302"/>
        <end position="313"/>
    </location>
</feature>
<feature type="transmembrane region" description="Helical" evidence="2">
    <location>
        <begin position="109"/>
        <end position="129"/>
    </location>
</feature>
<reference evidence="4" key="1">
    <citation type="submission" date="2017-01" db="EMBL/GenBank/DDBJ databases">
        <title>Comparative genomics of anhydrobiosis in the tardigrade Hypsibius dujardini.</title>
        <authorList>
            <person name="Yoshida Y."/>
            <person name="Koutsovoulos G."/>
            <person name="Laetsch D."/>
            <person name="Stevens L."/>
            <person name="Kumar S."/>
            <person name="Horikawa D."/>
            <person name="Ishino K."/>
            <person name="Komine S."/>
            <person name="Tomita M."/>
            <person name="Blaxter M."/>
            <person name="Arakawa K."/>
        </authorList>
    </citation>
    <scope>NUCLEOTIDE SEQUENCE [LARGE SCALE GENOMIC DNA]</scope>
    <source>
        <strain evidence="4">Z151</strain>
    </source>
</reference>
<feature type="region of interest" description="Disordered" evidence="1">
    <location>
        <begin position="59"/>
        <end position="88"/>
    </location>
</feature>
<keyword evidence="2" id="KW-1133">Transmembrane helix</keyword>
<feature type="compositionally biased region" description="Low complexity" evidence="1">
    <location>
        <begin position="314"/>
        <end position="323"/>
    </location>
</feature>
<keyword evidence="2" id="KW-0812">Transmembrane</keyword>
<feature type="transmembrane region" description="Helical" evidence="2">
    <location>
        <begin position="181"/>
        <end position="204"/>
    </location>
</feature>
<keyword evidence="2" id="KW-0472">Membrane</keyword>
<dbReference type="EMBL" id="MTYJ01000024">
    <property type="protein sequence ID" value="OQV21226.1"/>
    <property type="molecule type" value="Genomic_DNA"/>
</dbReference>
<dbReference type="AlphaFoldDB" id="A0A1W0X1A8"/>
<proteinExistence type="predicted"/>
<feature type="region of interest" description="Disordered" evidence="1">
    <location>
        <begin position="290"/>
        <end position="323"/>
    </location>
</feature>
<feature type="transmembrane region" description="Helical" evidence="2">
    <location>
        <begin position="249"/>
        <end position="272"/>
    </location>
</feature>
<evidence type="ECO:0000313" key="3">
    <source>
        <dbReference type="EMBL" id="OQV21226.1"/>
    </source>
</evidence>
<protein>
    <submittedName>
        <fullName evidence="3">Uncharacterized protein</fullName>
    </submittedName>
</protein>
<evidence type="ECO:0000313" key="4">
    <source>
        <dbReference type="Proteomes" id="UP000192578"/>
    </source>
</evidence>
<dbReference type="Proteomes" id="UP000192578">
    <property type="component" value="Unassembled WGS sequence"/>
</dbReference>
<accession>A0A1W0X1A8</accession>
<comment type="caution">
    <text evidence="3">The sequence shown here is derived from an EMBL/GenBank/DDBJ whole genome shotgun (WGS) entry which is preliminary data.</text>
</comment>
<keyword evidence="4" id="KW-1185">Reference proteome</keyword>
<organism evidence="3 4">
    <name type="scientific">Hypsibius exemplaris</name>
    <name type="common">Freshwater tardigrade</name>
    <dbReference type="NCBI Taxonomy" id="2072580"/>
    <lineage>
        <taxon>Eukaryota</taxon>
        <taxon>Metazoa</taxon>
        <taxon>Ecdysozoa</taxon>
        <taxon>Tardigrada</taxon>
        <taxon>Eutardigrada</taxon>
        <taxon>Parachela</taxon>
        <taxon>Hypsibioidea</taxon>
        <taxon>Hypsibiidae</taxon>
        <taxon>Hypsibius</taxon>
    </lineage>
</organism>
<name>A0A1W0X1A8_HYPEX</name>